<keyword evidence="2" id="KW-1185">Reference proteome</keyword>
<dbReference type="Proteomes" id="UP000693952">
    <property type="component" value="Chromosome"/>
</dbReference>
<dbReference type="EMBL" id="CP077074">
    <property type="protein sequence ID" value="QXH37878.1"/>
    <property type="molecule type" value="Genomic_DNA"/>
</dbReference>
<sequence length="114" mass="13122">MPQATQIFAGQVFVTNPFVSSSFLRLDILEQRFAEQVEELQEEAMHACGLYFEIYEAHLLNSLYKQVASYQFPHDELFKRVAAQQGIKLDNQHHLLAKKAALALMDNIYEGMPF</sequence>
<dbReference type="RefSeq" id="WP_124346909.1">
    <property type="nucleotide sequence ID" value="NZ_CP027706.1"/>
</dbReference>
<organism evidence="1 2">
    <name type="scientific">Pseudomonas sessilinigenes</name>
    <dbReference type="NCBI Taxonomy" id="658629"/>
    <lineage>
        <taxon>Bacteria</taxon>
        <taxon>Pseudomonadati</taxon>
        <taxon>Pseudomonadota</taxon>
        <taxon>Gammaproteobacteria</taxon>
        <taxon>Pseudomonadales</taxon>
        <taxon>Pseudomonadaceae</taxon>
        <taxon>Pseudomonas</taxon>
    </lineage>
</organism>
<gene>
    <name evidence="1" type="ORF">KSS89_16420</name>
</gene>
<accession>A0ABX8MFL5</accession>
<protein>
    <submittedName>
        <fullName evidence="1">Uncharacterized protein</fullName>
    </submittedName>
</protein>
<evidence type="ECO:0000313" key="1">
    <source>
        <dbReference type="EMBL" id="QXH37878.1"/>
    </source>
</evidence>
<proteinExistence type="predicted"/>
<reference evidence="1" key="1">
    <citation type="submission" date="2021-06" db="EMBL/GenBank/DDBJ databases">
        <title>Updating the genus Pseudomonas: Description of 43 new species and partition of the Pseudomonas putida group.</title>
        <authorList>
            <person name="Girard L."/>
            <person name="Lood C."/>
            <person name="Vandamme P."/>
            <person name="Rokni-Zadeh H."/>
            <person name="van Noort V."/>
            <person name="Hofte M."/>
            <person name="Lavigne R."/>
            <person name="De Mot R."/>
        </authorList>
    </citation>
    <scope>NUCLEOTIDE SEQUENCE</scope>
    <source>
        <strain evidence="1">CMR12a</strain>
    </source>
</reference>
<evidence type="ECO:0000313" key="2">
    <source>
        <dbReference type="Proteomes" id="UP000693952"/>
    </source>
</evidence>
<name>A0ABX8MFL5_9PSED</name>